<keyword evidence="1" id="KW-1133">Transmembrane helix</keyword>
<feature type="transmembrane region" description="Helical" evidence="1">
    <location>
        <begin position="252"/>
        <end position="276"/>
    </location>
</feature>
<organism evidence="4 5">
    <name type="scientific">Ferrimicrobium acidiphilum</name>
    <dbReference type="NCBI Taxonomy" id="121039"/>
    <lineage>
        <taxon>Bacteria</taxon>
        <taxon>Bacillati</taxon>
        <taxon>Actinomycetota</taxon>
        <taxon>Acidimicrobiia</taxon>
        <taxon>Acidimicrobiales</taxon>
        <taxon>Acidimicrobiaceae</taxon>
        <taxon>Ferrimicrobium</taxon>
    </lineage>
</organism>
<dbReference type="PANTHER" id="PTHR44757">
    <property type="entry name" value="DIGUANYLATE CYCLASE DGCP"/>
    <property type="match status" value="1"/>
</dbReference>
<dbReference type="NCBIfam" id="TIGR00254">
    <property type="entry name" value="GGDEF"/>
    <property type="match status" value="1"/>
</dbReference>
<dbReference type="InterPro" id="IPR035965">
    <property type="entry name" value="PAS-like_dom_sf"/>
</dbReference>
<sequence>MSARLRWRWVRLLLILSWSLGAVGVGTWAYTNAKQSVDNQATAVASTTTSDVAARLVQEFDHVLAGLRFIGLAAFRSPPSALDRADLGRILSQFVRASASISGLELVNPSDTVLWHYGNTTALNENAPGARAVFAGKSGPHIATGHLFVHHRRLSEVLAIEMLGAHHTLLGVVRGWITLANPVDSRTETIYLTQPNTPTIAIGSHGVVVSPEPANFVPLSVVAPLSERVSLTAGSTSRALSSAVTAALTGPWTALALIWLFGVGFGLVGIELLAMAERSQARSRQRALRAETSRRLMELVLAHVDLEAMIADIGRLLYDSSEAREVLAVFDPVDAPSWCIDHQGQRCSPLEPISANAVALGRWQEMRSPEDNSRVLVASFGGPEVGVGRLIVIEPSASGSRLLTQLDLSVVDLAIDRARMVSLRRLMAAAVEATDAGIAIFGVGGDFVWANASWYGLLGIDKRQDPEQLRIDHLSSGADGEAIGSYLLECRDNPTEGFACELLLQRADDRAHFWGYLALTPVNEAQADQASHIVALLRDVTASHEVTQDLAYQLDHDALTGALSRSALQTRVESAIDTDRAHEYRFAVAIIDIDNFKLVNDTWGHSVGDELLIGFASRLMDRLGEAHAVARLGGDEFIVMLCLDESAIHDCIDTIGTVLAEPFDVGDGLAVMVQASMGIATYPGDATTLESLLREADLALYHVKSAKSSRPRWWLHSSEVERHEIDDHDPWSPASGARLGRYRALWTTMTASVASELRTRINGEHALPINVDGADWVQLHCELLGEVLDPAATPLSLGDRVADAGAELEVANGDRELLGLTTSLVIGAFLGDEVGLMVNAQERRILIEIIRRRFEWLVEREREAMAGVRASYLAAALGASLSGNDSWDQYLEASLDRVAALPGVRAVIFIEVVDAEGGMPRYLGGALAPELRSWLHNDPEARRMFDFSLQEGPGDGTLAWESYTTVALADVVTMERYRPWAGLIRHLGFRSLVIIPLMVGAEAIGLCIVLGDYTQQFQGPTPEEFVAALQANLQTGWLNYRANVGPLTGQVAQRYRKALLQGGLREHFQPLIELATGRPTRLELLARLEIGAEGLAQPGEFLPAFGERELARLFVDSVVRVCELRERWDEQGLRLGCSINLPGSILLDPRLSLVLEATRRRCDGDLSWLTLELLESEYLDDERSDVVRTLAGDGIAFAIDDLGSGYSNLERLVDFPSAEIKLDRSLIQRLWSHPLSTLGVVGGLIQAGHDSHRRVVFEGVERLEVLEVARVLGADYAQGFVIARPMPANEVASWVTRFQEDPPEIEPLASGRLNSLLGALVFVWREVRQHPEFWVDSSACPVDDFLRRTFGLESSLVVLHRRLHQEGLATSDTYELLIAELERNQRMAVIESGSGYRGVSGAVLGAE</sequence>
<evidence type="ECO:0000259" key="3">
    <source>
        <dbReference type="PROSITE" id="PS50887"/>
    </source>
</evidence>
<keyword evidence="1" id="KW-0472">Membrane</keyword>
<dbReference type="SUPFAM" id="SSF55785">
    <property type="entry name" value="PYP-like sensor domain (PAS domain)"/>
    <property type="match status" value="1"/>
</dbReference>
<dbReference type="PANTHER" id="PTHR44757:SF2">
    <property type="entry name" value="BIOFILM ARCHITECTURE MAINTENANCE PROTEIN MBAA"/>
    <property type="match status" value="1"/>
</dbReference>
<gene>
    <name evidence="4" type="ORF">AB6A68_03750</name>
</gene>
<dbReference type="EMBL" id="JBFSHR010000008">
    <property type="protein sequence ID" value="MEX6428949.1"/>
    <property type="molecule type" value="Genomic_DNA"/>
</dbReference>
<feature type="domain" description="GGDEF" evidence="3">
    <location>
        <begin position="584"/>
        <end position="718"/>
    </location>
</feature>
<dbReference type="Proteomes" id="UP001560267">
    <property type="component" value="Unassembled WGS sequence"/>
</dbReference>
<accession>A0ABV3Y165</accession>
<feature type="domain" description="EAL" evidence="2">
    <location>
        <begin position="1048"/>
        <end position="1299"/>
    </location>
</feature>
<dbReference type="InterPro" id="IPR001633">
    <property type="entry name" value="EAL_dom"/>
</dbReference>
<dbReference type="SUPFAM" id="SSF55781">
    <property type="entry name" value="GAF domain-like"/>
    <property type="match status" value="1"/>
</dbReference>
<dbReference type="CDD" id="cd01948">
    <property type="entry name" value="EAL"/>
    <property type="match status" value="1"/>
</dbReference>
<dbReference type="InterPro" id="IPR043128">
    <property type="entry name" value="Rev_trsase/Diguanyl_cyclase"/>
</dbReference>
<dbReference type="Gene3D" id="3.30.70.270">
    <property type="match status" value="1"/>
</dbReference>
<reference evidence="4 5" key="1">
    <citation type="submission" date="2024-07" db="EMBL/GenBank/DDBJ databases">
        <title>Draft Genome Sequence of Ferrimicrobium acidiphilum Strain YE2023, Isolated from a Pulp of Bioleach Reactor.</title>
        <authorList>
            <person name="Elkina Y.A."/>
            <person name="Bulaeva A.G."/>
            <person name="Beletsky A.V."/>
            <person name="Mardanov A.V."/>
        </authorList>
    </citation>
    <scope>NUCLEOTIDE SEQUENCE [LARGE SCALE GENOMIC DNA]</scope>
    <source>
        <strain evidence="4 5">YE2023</strain>
    </source>
</reference>
<protein>
    <submittedName>
        <fullName evidence="4">EAL domain-containing protein</fullName>
    </submittedName>
</protein>
<evidence type="ECO:0000256" key="1">
    <source>
        <dbReference type="SAM" id="Phobius"/>
    </source>
</evidence>
<dbReference type="Gene3D" id="3.20.20.450">
    <property type="entry name" value="EAL domain"/>
    <property type="match status" value="1"/>
</dbReference>
<proteinExistence type="predicted"/>
<dbReference type="PROSITE" id="PS50887">
    <property type="entry name" value="GGDEF"/>
    <property type="match status" value="1"/>
</dbReference>
<dbReference type="SUPFAM" id="SSF141868">
    <property type="entry name" value="EAL domain-like"/>
    <property type="match status" value="1"/>
</dbReference>
<dbReference type="InterPro" id="IPR000160">
    <property type="entry name" value="GGDEF_dom"/>
</dbReference>
<keyword evidence="5" id="KW-1185">Reference proteome</keyword>
<dbReference type="SUPFAM" id="SSF55073">
    <property type="entry name" value="Nucleotide cyclase"/>
    <property type="match status" value="1"/>
</dbReference>
<dbReference type="CDD" id="cd01949">
    <property type="entry name" value="GGDEF"/>
    <property type="match status" value="1"/>
</dbReference>
<dbReference type="Pfam" id="PF00990">
    <property type="entry name" value="GGDEF"/>
    <property type="match status" value="1"/>
</dbReference>
<dbReference type="Gene3D" id="3.30.450.20">
    <property type="entry name" value="PAS domain"/>
    <property type="match status" value="1"/>
</dbReference>
<evidence type="ECO:0000259" key="2">
    <source>
        <dbReference type="PROSITE" id="PS50883"/>
    </source>
</evidence>
<keyword evidence="1" id="KW-0812">Transmembrane</keyword>
<dbReference type="InterPro" id="IPR029016">
    <property type="entry name" value="GAF-like_dom_sf"/>
</dbReference>
<evidence type="ECO:0000313" key="4">
    <source>
        <dbReference type="EMBL" id="MEX6428949.1"/>
    </source>
</evidence>
<dbReference type="Pfam" id="PF00563">
    <property type="entry name" value="EAL"/>
    <property type="match status" value="1"/>
</dbReference>
<evidence type="ECO:0000313" key="5">
    <source>
        <dbReference type="Proteomes" id="UP001560267"/>
    </source>
</evidence>
<comment type="caution">
    <text evidence="4">The sequence shown here is derived from an EMBL/GenBank/DDBJ whole genome shotgun (WGS) entry which is preliminary data.</text>
</comment>
<name>A0ABV3Y165_9ACTN</name>
<dbReference type="SMART" id="SM00052">
    <property type="entry name" value="EAL"/>
    <property type="match status" value="1"/>
</dbReference>
<dbReference type="InterPro" id="IPR052155">
    <property type="entry name" value="Biofilm_reg_signaling"/>
</dbReference>
<dbReference type="SMART" id="SM00267">
    <property type="entry name" value="GGDEF"/>
    <property type="match status" value="1"/>
</dbReference>
<dbReference type="InterPro" id="IPR029787">
    <property type="entry name" value="Nucleotide_cyclase"/>
</dbReference>
<dbReference type="PROSITE" id="PS50883">
    <property type="entry name" value="EAL"/>
    <property type="match status" value="1"/>
</dbReference>
<dbReference type="Gene3D" id="3.30.450.40">
    <property type="match status" value="1"/>
</dbReference>
<dbReference type="InterPro" id="IPR035919">
    <property type="entry name" value="EAL_sf"/>
</dbReference>